<evidence type="ECO:0000256" key="1">
    <source>
        <dbReference type="SAM" id="SignalP"/>
    </source>
</evidence>
<proteinExistence type="predicted"/>
<dbReference type="Proteomes" id="UP000183569">
    <property type="component" value="Unassembled WGS sequence"/>
</dbReference>
<dbReference type="SUPFAM" id="SSF52317">
    <property type="entry name" value="Class I glutamine amidotransferase-like"/>
    <property type="match status" value="1"/>
</dbReference>
<feature type="chain" id="PRO_5032643373" evidence="1">
    <location>
        <begin position="35"/>
        <end position="264"/>
    </location>
</feature>
<sequence>MKSGVRPYRRYLNIFMLTAVLALFTTGYTPPAHSADSKPVDIAVYRGEAGCEGCSEMVVKSLVNTGLKLAISYIGENEKLKLNRQNLKKFDLYIQPGGGQDIPAAYNAIGDEGANAIREFVRSGKGYLGLCMGAYLADKDWIGLINAPLDSEAGRPGAEANDEGDYTLFVKWGGKEESFYYQDGPYLSNRTKSPGYTPIAYYLNGDVAMAAYTYGKGKVVLTGPHPEADESWIDASKPGYIPAESKMTRLLKYLDPKKDKTPAP</sequence>
<dbReference type="Gene3D" id="3.40.50.880">
    <property type="match status" value="1"/>
</dbReference>
<evidence type="ECO:0000259" key="2">
    <source>
        <dbReference type="Pfam" id="PF09825"/>
    </source>
</evidence>
<organism evidence="3 4">
    <name type="scientific">Kosakonia sacchari</name>
    <dbReference type="NCBI Taxonomy" id="1158459"/>
    <lineage>
        <taxon>Bacteria</taxon>
        <taxon>Pseudomonadati</taxon>
        <taxon>Pseudomonadota</taxon>
        <taxon>Gammaproteobacteria</taxon>
        <taxon>Enterobacterales</taxon>
        <taxon>Enterobacteriaceae</taxon>
        <taxon>Kosakonia</taxon>
    </lineage>
</organism>
<dbReference type="InterPro" id="IPR019197">
    <property type="entry name" value="Biotin-prot_ligase_N"/>
</dbReference>
<dbReference type="InterPro" id="IPR029062">
    <property type="entry name" value="Class_I_gatase-like"/>
</dbReference>
<accession>A0A1G4XDT8</accession>
<keyword evidence="3" id="KW-0808">Transferase</keyword>
<name>A0A1G4XDT8_9ENTR</name>
<reference evidence="3 4" key="1">
    <citation type="submission" date="2016-10" db="EMBL/GenBank/DDBJ databases">
        <authorList>
            <person name="Varghese N."/>
            <person name="Submissions S."/>
        </authorList>
    </citation>
    <scope>NUCLEOTIDE SEQUENCE [LARGE SCALE GENOMIC DNA]</scope>
    <source>
        <strain evidence="3 4">CGMCC 1.12102</strain>
    </source>
</reference>
<dbReference type="EMBL" id="FMUI01000002">
    <property type="protein sequence ID" value="SCX39359.1"/>
    <property type="molecule type" value="Genomic_DNA"/>
</dbReference>
<feature type="domain" description="Biotin-protein ligase N-terminal" evidence="2">
    <location>
        <begin position="41"/>
        <end position="138"/>
    </location>
</feature>
<evidence type="ECO:0000313" key="4">
    <source>
        <dbReference type="Proteomes" id="UP000183569"/>
    </source>
</evidence>
<keyword evidence="1" id="KW-0732">Signal</keyword>
<feature type="signal peptide" evidence="1">
    <location>
        <begin position="1"/>
        <end position="34"/>
    </location>
</feature>
<dbReference type="GO" id="GO:0016740">
    <property type="term" value="F:transferase activity"/>
    <property type="evidence" value="ECO:0007669"/>
    <property type="project" value="UniProtKB-KW"/>
</dbReference>
<dbReference type="AlphaFoldDB" id="A0A1G4XDT8"/>
<protein>
    <submittedName>
        <fullName evidence="3">Uncharacterized conserved protein, conains N-terminal glutamine amidotransferase (GATase1)-like domain</fullName>
    </submittedName>
</protein>
<keyword evidence="3" id="KW-0315">Glutamine amidotransferase</keyword>
<gene>
    <name evidence="3" type="ORF">SAMN02927897_00538</name>
</gene>
<comment type="caution">
    <text evidence="3">The sequence shown here is derived from an EMBL/GenBank/DDBJ whole genome shotgun (WGS) entry which is preliminary data.</text>
</comment>
<evidence type="ECO:0000313" key="3">
    <source>
        <dbReference type="EMBL" id="SCX39359.1"/>
    </source>
</evidence>
<dbReference type="Pfam" id="PF09825">
    <property type="entry name" value="BPL_N"/>
    <property type="match status" value="1"/>
</dbReference>